<evidence type="ECO:0000313" key="2">
    <source>
        <dbReference type="Proteomes" id="UP000267821"/>
    </source>
</evidence>
<keyword evidence="2" id="KW-1185">Reference proteome</keyword>
<protein>
    <submittedName>
        <fullName evidence="1">Uncharacterized protein</fullName>
    </submittedName>
</protein>
<accession>A0A3N4LQX4</accession>
<gene>
    <name evidence="1" type="ORF">L211DRAFT_867239</name>
</gene>
<reference evidence="1 2" key="1">
    <citation type="journal article" date="2018" name="Nat. Ecol. Evol.">
        <title>Pezizomycetes genomes reveal the molecular basis of ectomycorrhizal truffle lifestyle.</title>
        <authorList>
            <person name="Murat C."/>
            <person name="Payen T."/>
            <person name="Noel B."/>
            <person name="Kuo A."/>
            <person name="Morin E."/>
            <person name="Chen J."/>
            <person name="Kohler A."/>
            <person name="Krizsan K."/>
            <person name="Balestrini R."/>
            <person name="Da Silva C."/>
            <person name="Montanini B."/>
            <person name="Hainaut M."/>
            <person name="Levati E."/>
            <person name="Barry K.W."/>
            <person name="Belfiori B."/>
            <person name="Cichocki N."/>
            <person name="Clum A."/>
            <person name="Dockter R.B."/>
            <person name="Fauchery L."/>
            <person name="Guy J."/>
            <person name="Iotti M."/>
            <person name="Le Tacon F."/>
            <person name="Lindquist E.A."/>
            <person name="Lipzen A."/>
            <person name="Malagnac F."/>
            <person name="Mello A."/>
            <person name="Molinier V."/>
            <person name="Miyauchi S."/>
            <person name="Poulain J."/>
            <person name="Riccioni C."/>
            <person name="Rubini A."/>
            <person name="Sitrit Y."/>
            <person name="Splivallo R."/>
            <person name="Traeger S."/>
            <person name="Wang M."/>
            <person name="Zifcakova L."/>
            <person name="Wipf D."/>
            <person name="Zambonelli A."/>
            <person name="Paolocci F."/>
            <person name="Nowrousian M."/>
            <person name="Ottonello S."/>
            <person name="Baldrian P."/>
            <person name="Spatafora J.W."/>
            <person name="Henrissat B."/>
            <person name="Nagy L.G."/>
            <person name="Aury J.M."/>
            <person name="Wincker P."/>
            <person name="Grigoriev I.V."/>
            <person name="Bonfante P."/>
            <person name="Martin F.M."/>
        </authorList>
    </citation>
    <scope>NUCLEOTIDE SEQUENCE [LARGE SCALE GENOMIC DNA]</scope>
    <source>
        <strain evidence="1 2">ATCC MYA-4762</strain>
    </source>
</reference>
<dbReference type="AlphaFoldDB" id="A0A3N4LQX4"/>
<dbReference type="OrthoDB" id="5401906at2759"/>
<name>A0A3N4LQX4_9PEZI</name>
<evidence type="ECO:0000313" key="1">
    <source>
        <dbReference type="EMBL" id="RPB25240.1"/>
    </source>
</evidence>
<dbReference type="Gene3D" id="6.10.250.2540">
    <property type="match status" value="1"/>
</dbReference>
<dbReference type="EMBL" id="ML121538">
    <property type="protein sequence ID" value="RPB25240.1"/>
    <property type="molecule type" value="Genomic_DNA"/>
</dbReference>
<dbReference type="InParanoid" id="A0A3N4LQX4"/>
<organism evidence="1 2">
    <name type="scientific">Terfezia boudieri ATCC MYA-4762</name>
    <dbReference type="NCBI Taxonomy" id="1051890"/>
    <lineage>
        <taxon>Eukaryota</taxon>
        <taxon>Fungi</taxon>
        <taxon>Dikarya</taxon>
        <taxon>Ascomycota</taxon>
        <taxon>Pezizomycotina</taxon>
        <taxon>Pezizomycetes</taxon>
        <taxon>Pezizales</taxon>
        <taxon>Pezizaceae</taxon>
        <taxon>Terfezia</taxon>
    </lineage>
</organism>
<proteinExistence type="predicted"/>
<sequence>MLSSKILRLSFCSYYSQGFHHGLRGGLNTMARRGFTASSRNRKDDNELQSTSSAATFTIEKLHTLDKDITILKSLVADVKLSLRELDRKVDKRFDNVNSKFDDVDWEFEGVDWEFDKQFSRLVLLIVGGFVLKGGFDVYRDGLKNRKEV</sequence>
<dbReference type="Proteomes" id="UP000267821">
    <property type="component" value="Unassembled WGS sequence"/>
</dbReference>